<name>A0A166RYU7_9AGAM</name>
<feature type="transmembrane region" description="Helical" evidence="2">
    <location>
        <begin position="49"/>
        <end position="69"/>
    </location>
</feature>
<dbReference type="OrthoDB" id="5427664at2759"/>
<keyword evidence="2" id="KW-1133">Transmembrane helix</keyword>
<evidence type="ECO:0000313" key="4">
    <source>
        <dbReference type="Proteomes" id="UP000076532"/>
    </source>
</evidence>
<gene>
    <name evidence="3" type="ORF">FIBSPDRAFT_992929</name>
</gene>
<feature type="transmembrane region" description="Helical" evidence="2">
    <location>
        <begin position="326"/>
        <end position="344"/>
    </location>
</feature>
<reference evidence="3 4" key="1">
    <citation type="journal article" date="2016" name="Mol. Biol. Evol.">
        <title>Comparative Genomics of Early-Diverging Mushroom-Forming Fungi Provides Insights into the Origins of Lignocellulose Decay Capabilities.</title>
        <authorList>
            <person name="Nagy L.G."/>
            <person name="Riley R."/>
            <person name="Tritt A."/>
            <person name="Adam C."/>
            <person name="Daum C."/>
            <person name="Floudas D."/>
            <person name="Sun H."/>
            <person name="Yadav J.S."/>
            <person name="Pangilinan J."/>
            <person name="Larsson K.H."/>
            <person name="Matsuura K."/>
            <person name="Barry K."/>
            <person name="Labutti K."/>
            <person name="Kuo R."/>
            <person name="Ohm R.A."/>
            <person name="Bhattacharya S.S."/>
            <person name="Shirouzu T."/>
            <person name="Yoshinaga Y."/>
            <person name="Martin F.M."/>
            <person name="Grigoriev I.V."/>
            <person name="Hibbett D.S."/>
        </authorList>
    </citation>
    <scope>NUCLEOTIDE SEQUENCE [LARGE SCALE GENOMIC DNA]</scope>
    <source>
        <strain evidence="3 4">CBS 109695</strain>
    </source>
</reference>
<keyword evidence="4" id="KW-1185">Reference proteome</keyword>
<keyword evidence="2" id="KW-0812">Transmembrane</keyword>
<dbReference type="AlphaFoldDB" id="A0A166RYU7"/>
<sequence>MVDCNSTNNYLVLNTDISGLGVRISFYLQTFLLVLLVNRSVSREEAISALWTFIATSFGLTISAVVLAATEQLTLFQALHVLNLVCQIAEDPNPKQERLSNFGTFLALASYSRCKSGRPKTSQKGKLNKQENYVKLGAIIQTLLSMVLSECLWYGMLIFPPTAANLSPRTYANQLSGHCTPDVHYVLFVFKMSAKGKGRIVALVLTSLLFVGYIVVTAHELLAYYRTFKLIKLPKRSSVDSKNVPPINITPIVVMYVQPGCAQSDLPLSAPLPSTSHNFLAVPAAFAAPGHLAVPPQSDRSHKRRRHHHSGRPKRKQWLQTRNHDPMFLGIAAAQIIIFAYFVVSTEMLLLWNPYQSNGPTWGFGQVCRSNDGPKYFD</sequence>
<feature type="compositionally biased region" description="Basic residues" evidence="1">
    <location>
        <begin position="301"/>
        <end position="317"/>
    </location>
</feature>
<keyword evidence="2" id="KW-0472">Membrane</keyword>
<feature type="region of interest" description="Disordered" evidence="1">
    <location>
        <begin position="295"/>
        <end position="319"/>
    </location>
</feature>
<evidence type="ECO:0000256" key="1">
    <source>
        <dbReference type="SAM" id="MobiDB-lite"/>
    </source>
</evidence>
<feature type="transmembrane region" description="Helical" evidence="2">
    <location>
        <begin position="136"/>
        <end position="159"/>
    </location>
</feature>
<dbReference type="STRING" id="436010.A0A166RYU7"/>
<proteinExistence type="predicted"/>
<feature type="transmembrane region" description="Helical" evidence="2">
    <location>
        <begin position="200"/>
        <end position="225"/>
    </location>
</feature>
<feature type="transmembrane region" description="Helical" evidence="2">
    <location>
        <begin position="20"/>
        <end position="37"/>
    </location>
</feature>
<evidence type="ECO:0000313" key="3">
    <source>
        <dbReference type="EMBL" id="KZP28812.1"/>
    </source>
</evidence>
<dbReference type="EMBL" id="KV417501">
    <property type="protein sequence ID" value="KZP28812.1"/>
    <property type="molecule type" value="Genomic_DNA"/>
</dbReference>
<evidence type="ECO:0000256" key="2">
    <source>
        <dbReference type="SAM" id="Phobius"/>
    </source>
</evidence>
<accession>A0A166RYU7</accession>
<organism evidence="3 4">
    <name type="scientific">Athelia psychrophila</name>
    <dbReference type="NCBI Taxonomy" id="1759441"/>
    <lineage>
        <taxon>Eukaryota</taxon>
        <taxon>Fungi</taxon>
        <taxon>Dikarya</taxon>
        <taxon>Basidiomycota</taxon>
        <taxon>Agaricomycotina</taxon>
        <taxon>Agaricomycetes</taxon>
        <taxon>Agaricomycetidae</taxon>
        <taxon>Atheliales</taxon>
        <taxon>Atheliaceae</taxon>
        <taxon>Athelia</taxon>
    </lineage>
</organism>
<dbReference type="Proteomes" id="UP000076532">
    <property type="component" value="Unassembled WGS sequence"/>
</dbReference>
<protein>
    <submittedName>
        <fullName evidence="3">Uncharacterized protein</fullName>
    </submittedName>
</protein>